<sequence>MPARSTSKGVKRMLSKRLAKRRNSTTPALRRPSYVLRFTKSSTPSTSWSPHDTHPASRDTAMIYDGEPARGLKVTLAGAAAEFSTAILVSVLPSTQLSLLCSVRQTSANPLIWCLWAMSTLIWLSEPVSTARLQQSLNTVTKRQPAGKEAYPCRQTPSPYKGEMEASKDRGRAQKERPASSPPHAEQSSKSLIGEATGDINTKRTGIH</sequence>
<reference evidence="2 3" key="1">
    <citation type="submission" date="2016-10" db="EMBL/GenBank/DDBJ databases">
        <title>Draft genome sequence of Coniochaeta ligniaria NRRL30616, a lignocellulolytic fungus for bioabatement of inhibitors in plant biomass hydrolysates.</title>
        <authorList>
            <consortium name="DOE Joint Genome Institute"/>
            <person name="Jimenez D.J."/>
            <person name="Hector R.E."/>
            <person name="Riley R."/>
            <person name="Sun H."/>
            <person name="Grigoriev I.V."/>
            <person name="Van Elsas J.D."/>
            <person name="Nichols N.N."/>
        </authorList>
    </citation>
    <scope>NUCLEOTIDE SEQUENCE [LARGE SCALE GENOMIC DNA]</scope>
    <source>
        <strain evidence="2 3">NRRL 30616</strain>
    </source>
</reference>
<feature type="region of interest" description="Disordered" evidence="1">
    <location>
        <begin position="1"/>
        <end position="26"/>
    </location>
</feature>
<name>A0A1J7I7N5_9PEZI</name>
<protein>
    <submittedName>
        <fullName evidence="2">Uncharacterized protein</fullName>
    </submittedName>
</protein>
<dbReference type="Proteomes" id="UP000182658">
    <property type="component" value="Unassembled WGS sequence"/>
</dbReference>
<keyword evidence="3" id="KW-1185">Reference proteome</keyword>
<organism evidence="2 3">
    <name type="scientific">Coniochaeta ligniaria NRRL 30616</name>
    <dbReference type="NCBI Taxonomy" id="1408157"/>
    <lineage>
        <taxon>Eukaryota</taxon>
        <taxon>Fungi</taxon>
        <taxon>Dikarya</taxon>
        <taxon>Ascomycota</taxon>
        <taxon>Pezizomycotina</taxon>
        <taxon>Sordariomycetes</taxon>
        <taxon>Sordariomycetidae</taxon>
        <taxon>Coniochaetales</taxon>
        <taxon>Coniochaetaceae</taxon>
        <taxon>Coniochaeta</taxon>
    </lineage>
</organism>
<evidence type="ECO:0000313" key="3">
    <source>
        <dbReference type="Proteomes" id="UP000182658"/>
    </source>
</evidence>
<feature type="compositionally biased region" description="Basic residues" evidence="1">
    <location>
        <begin position="9"/>
        <end position="23"/>
    </location>
</feature>
<dbReference type="InParanoid" id="A0A1J7I7N5"/>
<gene>
    <name evidence="2" type="ORF">CONLIGDRAFT_142456</name>
</gene>
<dbReference type="AlphaFoldDB" id="A0A1J7I7N5"/>
<dbReference type="EMBL" id="KV875107">
    <property type="protein sequence ID" value="OIW23371.1"/>
    <property type="molecule type" value="Genomic_DNA"/>
</dbReference>
<feature type="compositionally biased region" description="Basic and acidic residues" evidence="1">
    <location>
        <begin position="162"/>
        <end position="178"/>
    </location>
</feature>
<feature type="compositionally biased region" description="Polar residues" evidence="1">
    <location>
        <begin position="199"/>
        <end position="208"/>
    </location>
</feature>
<proteinExistence type="predicted"/>
<evidence type="ECO:0000313" key="2">
    <source>
        <dbReference type="EMBL" id="OIW23371.1"/>
    </source>
</evidence>
<evidence type="ECO:0000256" key="1">
    <source>
        <dbReference type="SAM" id="MobiDB-lite"/>
    </source>
</evidence>
<accession>A0A1J7I7N5</accession>
<feature type="region of interest" description="Disordered" evidence="1">
    <location>
        <begin position="139"/>
        <end position="208"/>
    </location>
</feature>